<gene>
    <name evidence="2" type="ORF">IEQ34_001233</name>
</gene>
<feature type="transmembrane region" description="Helical" evidence="1">
    <location>
        <begin position="70"/>
        <end position="91"/>
    </location>
</feature>
<protein>
    <submittedName>
        <fullName evidence="2">Uncharacterized protein</fullName>
    </submittedName>
</protein>
<dbReference type="AlphaFoldDB" id="A0AAV7HNK0"/>
<keyword evidence="3" id="KW-1185">Reference proteome</keyword>
<reference evidence="2 3" key="1">
    <citation type="journal article" date="2021" name="Hortic Res">
        <title>Chromosome-scale assembly of the Dendrobium chrysotoxum genome enhances the understanding of orchid evolution.</title>
        <authorList>
            <person name="Zhang Y."/>
            <person name="Zhang G.Q."/>
            <person name="Zhang D."/>
            <person name="Liu X.D."/>
            <person name="Xu X.Y."/>
            <person name="Sun W.H."/>
            <person name="Yu X."/>
            <person name="Zhu X."/>
            <person name="Wang Z.W."/>
            <person name="Zhao X."/>
            <person name="Zhong W.Y."/>
            <person name="Chen H."/>
            <person name="Yin W.L."/>
            <person name="Huang T."/>
            <person name="Niu S.C."/>
            <person name="Liu Z.J."/>
        </authorList>
    </citation>
    <scope>NUCLEOTIDE SEQUENCE [LARGE SCALE GENOMIC DNA]</scope>
    <source>
        <strain evidence="2">Lindl</strain>
    </source>
</reference>
<comment type="caution">
    <text evidence="2">The sequence shown here is derived from an EMBL/GenBank/DDBJ whole genome shotgun (WGS) entry which is preliminary data.</text>
</comment>
<sequence>MVDQNDIMNQRNGIQDVSLILNVFLFGIWNSSHGFLKILGDYVIFKWQICVIASSIVRRKYSYEFEVVEVLFLAVSLLKAGIGAIFGLRLYGDSMEE</sequence>
<evidence type="ECO:0000313" key="2">
    <source>
        <dbReference type="EMBL" id="KAH0469675.1"/>
    </source>
</evidence>
<evidence type="ECO:0000313" key="3">
    <source>
        <dbReference type="Proteomes" id="UP000775213"/>
    </source>
</evidence>
<dbReference type="EMBL" id="JAGFBR010000002">
    <property type="protein sequence ID" value="KAH0469675.1"/>
    <property type="molecule type" value="Genomic_DNA"/>
</dbReference>
<name>A0AAV7HNK0_DENCH</name>
<keyword evidence="1" id="KW-1133">Transmembrane helix</keyword>
<keyword evidence="1" id="KW-0812">Transmembrane</keyword>
<dbReference type="Proteomes" id="UP000775213">
    <property type="component" value="Unassembled WGS sequence"/>
</dbReference>
<feature type="transmembrane region" description="Helical" evidence="1">
    <location>
        <begin position="12"/>
        <end position="29"/>
    </location>
</feature>
<accession>A0AAV7HNK0</accession>
<proteinExistence type="predicted"/>
<evidence type="ECO:0000256" key="1">
    <source>
        <dbReference type="SAM" id="Phobius"/>
    </source>
</evidence>
<keyword evidence="1" id="KW-0472">Membrane</keyword>
<organism evidence="2 3">
    <name type="scientific">Dendrobium chrysotoxum</name>
    <name type="common">Orchid</name>
    <dbReference type="NCBI Taxonomy" id="161865"/>
    <lineage>
        <taxon>Eukaryota</taxon>
        <taxon>Viridiplantae</taxon>
        <taxon>Streptophyta</taxon>
        <taxon>Embryophyta</taxon>
        <taxon>Tracheophyta</taxon>
        <taxon>Spermatophyta</taxon>
        <taxon>Magnoliopsida</taxon>
        <taxon>Liliopsida</taxon>
        <taxon>Asparagales</taxon>
        <taxon>Orchidaceae</taxon>
        <taxon>Epidendroideae</taxon>
        <taxon>Malaxideae</taxon>
        <taxon>Dendrobiinae</taxon>
        <taxon>Dendrobium</taxon>
    </lineage>
</organism>